<dbReference type="RefSeq" id="WP_225554514.1">
    <property type="nucleotide sequence ID" value="NZ_JADEYP010000027.1"/>
</dbReference>
<keyword evidence="1" id="KW-0472">Membrane</keyword>
<reference evidence="2" key="1">
    <citation type="submission" date="2020-10" db="EMBL/GenBank/DDBJ databases">
        <authorList>
            <person name="Lu T."/>
            <person name="Wang Q."/>
            <person name="Han X."/>
        </authorList>
    </citation>
    <scope>NUCLEOTIDE SEQUENCE</scope>
    <source>
        <strain evidence="2">WQ 366</strain>
    </source>
</reference>
<evidence type="ECO:0008006" key="4">
    <source>
        <dbReference type="Google" id="ProtNLM"/>
    </source>
</evidence>
<dbReference type="EMBL" id="JADEYP010000027">
    <property type="protein sequence ID" value="MCA5006152.1"/>
    <property type="molecule type" value="Genomic_DNA"/>
</dbReference>
<organism evidence="2 3">
    <name type="scientific">Sphingobacterium bovistauri</name>
    <dbReference type="NCBI Taxonomy" id="2781959"/>
    <lineage>
        <taxon>Bacteria</taxon>
        <taxon>Pseudomonadati</taxon>
        <taxon>Bacteroidota</taxon>
        <taxon>Sphingobacteriia</taxon>
        <taxon>Sphingobacteriales</taxon>
        <taxon>Sphingobacteriaceae</taxon>
        <taxon>Sphingobacterium</taxon>
    </lineage>
</organism>
<name>A0ABS7Z9A0_9SPHI</name>
<evidence type="ECO:0000313" key="3">
    <source>
        <dbReference type="Proteomes" id="UP001165302"/>
    </source>
</evidence>
<evidence type="ECO:0000256" key="1">
    <source>
        <dbReference type="SAM" id="Phobius"/>
    </source>
</evidence>
<gene>
    <name evidence="2" type="ORF">IPZ78_13435</name>
</gene>
<accession>A0ABS7Z9A0</accession>
<sequence length="144" mass="16195">MHKKTPSKNSFRALKSTVIVEHAGKFKAIFRSLIDRYPFYFFLCMFGCMLISAILAFTIMRVDESAKLPTFPGLDTEGIVNTTTNIIGTYGAVLELEELQRSIALIIQKDSLSDSDSIQLSNALKRYEQIQRTLIHSVDTSSKP</sequence>
<keyword evidence="3" id="KW-1185">Reference proteome</keyword>
<comment type="caution">
    <text evidence="2">The sequence shown here is derived from an EMBL/GenBank/DDBJ whole genome shotgun (WGS) entry which is preliminary data.</text>
</comment>
<keyword evidence="1" id="KW-0812">Transmembrane</keyword>
<feature type="transmembrane region" description="Helical" evidence="1">
    <location>
        <begin position="39"/>
        <end position="60"/>
    </location>
</feature>
<proteinExistence type="predicted"/>
<protein>
    <recommendedName>
        <fullName evidence="4">Four helix bundle sensory module for signal transduction</fullName>
    </recommendedName>
</protein>
<evidence type="ECO:0000313" key="2">
    <source>
        <dbReference type="EMBL" id="MCA5006152.1"/>
    </source>
</evidence>
<dbReference type="Proteomes" id="UP001165302">
    <property type="component" value="Unassembled WGS sequence"/>
</dbReference>
<keyword evidence="1" id="KW-1133">Transmembrane helix</keyword>